<evidence type="ECO:0000256" key="2">
    <source>
        <dbReference type="ARBA" id="ARBA00022679"/>
    </source>
</evidence>
<keyword evidence="4" id="KW-1185">Reference proteome</keyword>
<dbReference type="NCBIfam" id="TIGR00095">
    <property type="entry name" value="16S rRNA (guanine(966)-N(2))-methyltransferase RsmD"/>
    <property type="match status" value="1"/>
</dbReference>
<dbReference type="GO" id="GO:0031167">
    <property type="term" value="P:rRNA methylation"/>
    <property type="evidence" value="ECO:0007669"/>
    <property type="project" value="InterPro"/>
</dbReference>
<sequence>MRIISGTARGRQLAAFVGSGIRPTPDRVREALFSILQSRLGTFHGLKILELFAGSGAQSLEALSRGADSAIAVDSSAQSCKLIKENAQRCKLEDRLQIVRQDVFAALSQVSGYAPFDLILLDPPYNKQLIPRALQEIETLQLLSEDGIICAESASNEVIDDCGKLTLIASRKYGSSTIHLFSWNED</sequence>
<dbReference type="EMBL" id="FQZT01000010">
    <property type="protein sequence ID" value="SHJ55187.1"/>
    <property type="molecule type" value="Genomic_DNA"/>
</dbReference>
<gene>
    <name evidence="3" type="ORF">SAMN02745165_02617</name>
</gene>
<dbReference type="AlphaFoldDB" id="A0A1M6K8K3"/>
<dbReference type="CDD" id="cd02440">
    <property type="entry name" value="AdoMet_MTases"/>
    <property type="match status" value="1"/>
</dbReference>
<organism evidence="3 4">
    <name type="scientific">Malonomonas rubra DSM 5091</name>
    <dbReference type="NCBI Taxonomy" id="1122189"/>
    <lineage>
        <taxon>Bacteria</taxon>
        <taxon>Pseudomonadati</taxon>
        <taxon>Thermodesulfobacteriota</taxon>
        <taxon>Desulfuromonadia</taxon>
        <taxon>Desulfuromonadales</taxon>
        <taxon>Geopsychrobacteraceae</taxon>
        <taxon>Malonomonas</taxon>
    </lineage>
</organism>
<dbReference type="Gene3D" id="3.40.50.150">
    <property type="entry name" value="Vaccinia Virus protein VP39"/>
    <property type="match status" value="1"/>
</dbReference>
<dbReference type="InterPro" id="IPR004398">
    <property type="entry name" value="RNA_MeTrfase_RsmD"/>
</dbReference>
<dbReference type="RefSeq" id="WP_072909190.1">
    <property type="nucleotide sequence ID" value="NZ_FQZT01000010.1"/>
</dbReference>
<dbReference type="PROSITE" id="PS00092">
    <property type="entry name" value="N6_MTASE"/>
    <property type="match status" value="1"/>
</dbReference>
<dbReference type="PIRSF" id="PIRSF004553">
    <property type="entry name" value="CHP00095"/>
    <property type="match status" value="1"/>
</dbReference>
<keyword evidence="2 3" id="KW-0808">Transferase</keyword>
<dbReference type="GO" id="GO:0003676">
    <property type="term" value="F:nucleic acid binding"/>
    <property type="evidence" value="ECO:0007669"/>
    <property type="project" value="InterPro"/>
</dbReference>
<evidence type="ECO:0000313" key="3">
    <source>
        <dbReference type="EMBL" id="SHJ55187.1"/>
    </source>
</evidence>
<dbReference type="SUPFAM" id="SSF53335">
    <property type="entry name" value="S-adenosyl-L-methionine-dependent methyltransferases"/>
    <property type="match status" value="1"/>
</dbReference>
<dbReference type="OrthoDB" id="9803017at2"/>
<dbReference type="Pfam" id="PF03602">
    <property type="entry name" value="Cons_hypoth95"/>
    <property type="match status" value="1"/>
</dbReference>
<keyword evidence="1 3" id="KW-0489">Methyltransferase</keyword>
<name>A0A1M6K8K3_MALRU</name>
<reference evidence="3 4" key="1">
    <citation type="submission" date="2016-11" db="EMBL/GenBank/DDBJ databases">
        <authorList>
            <person name="Jaros S."/>
            <person name="Januszkiewicz K."/>
            <person name="Wedrychowicz H."/>
        </authorList>
    </citation>
    <scope>NUCLEOTIDE SEQUENCE [LARGE SCALE GENOMIC DNA]</scope>
    <source>
        <strain evidence="3 4">DSM 5091</strain>
    </source>
</reference>
<dbReference type="InterPro" id="IPR029063">
    <property type="entry name" value="SAM-dependent_MTases_sf"/>
</dbReference>
<dbReference type="GO" id="GO:0008168">
    <property type="term" value="F:methyltransferase activity"/>
    <property type="evidence" value="ECO:0007669"/>
    <property type="project" value="UniProtKB-KW"/>
</dbReference>
<proteinExistence type="predicted"/>
<dbReference type="PANTHER" id="PTHR43542">
    <property type="entry name" value="METHYLTRANSFERASE"/>
    <property type="match status" value="1"/>
</dbReference>
<dbReference type="InterPro" id="IPR002052">
    <property type="entry name" value="DNA_methylase_N6_adenine_CS"/>
</dbReference>
<evidence type="ECO:0000313" key="4">
    <source>
        <dbReference type="Proteomes" id="UP000184171"/>
    </source>
</evidence>
<dbReference type="STRING" id="1122189.SAMN02745165_02617"/>
<dbReference type="PANTHER" id="PTHR43542:SF1">
    <property type="entry name" value="METHYLTRANSFERASE"/>
    <property type="match status" value="1"/>
</dbReference>
<evidence type="ECO:0000256" key="1">
    <source>
        <dbReference type="ARBA" id="ARBA00022603"/>
    </source>
</evidence>
<protein>
    <submittedName>
        <fullName evidence="3">16S rRNA (Guanine(966)-N(2))-methyltransferase RsmD</fullName>
    </submittedName>
</protein>
<dbReference type="Proteomes" id="UP000184171">
    <property type="component" value="Unassembled WGS sequence"/>
</dbReference>
<accession>A0A1M6K8K3</accession>